<evidence type="ECO:0000313" key="1">
    <source>
        <dbReference type="EMBL" id="PPU86336.1"/>
    </source>
</evidence>
<dbReference type="Proteomes" id="UP000239939">
    <property type="component" value="Unassembled WGS sequence"/>
</dbReference>
<sequence length="86" mass="9093">MLGGVVVLAVGVVLAVSWFGNARPAVSRADLSVGVVQRGDLVRSVRANGRLVPSNMRWIPAQTVARVDRIVAQPGSRVQAGAISWF</sequence>
<organism evidence="1 2">
    <name type="scientific">Xanthomonas populi</name>
    <dbReference type="NCBI Taxonomy" id="53414"/>
    <lineage>
        <taxon>Bacteria</taxon>
        <taxon>Pseudomonadati</taxon>
        <taxon>Pseudomonadota</taxon>
        <taxon>Gammaproteobacteria</taxon>
        <taxon>Lysobacterales</taxon>
        <taxon>Lysobacteraceae</taxon>
        <taxon>Xanthomonas</taxon>
    </lineage>
</organism>
<accession>A0A2S7E894</accession>
<dbReference type="AlphaFoldDB" id="A0A2S7E894"/>
<name>A0A2S7E894_9XANT</name>
<reference evidence="2" key="1">
    <citation type="submission" date="2016-08" db="EMBL/GenBank/DDBJ databases">
        <authorList>
            <person name="Merda D."/>
            <person name="Briand M."/>
            <person name="Taghouti G."/>
            <person name="Carrere S."/>
            <person name="Gouzy J."/>
            <person name="Portier P."/>
            <person name="Jacques M.-A."/>
            <person name="Fischer-Le Saux M."/>
        </authorList>
    </citation>
    <scope>NUCLEOTIDE SEQUENCE [LARGE SCALE GENOMIC DNA]</scope>
    <source>
        <strain evidence="2">CFBP1817</strain>
    </source>
</reference>
<dbReference type="EMBL" id="MDEJ01000211">
    <property type="protein sequence ID" value="PPU86336.1"/>
    <property type="molecule type" value="Genomic_DNA"/>
</dbReference>
<protein>
    <submittedName>
        <fullName evidence="1">Uncharacterized protein</fullName>
    </submittedName>
</protein>
<gene>
    <name evidence="1" type="ORF">XpopCFBP1817_19385</name>
</gene>
<comment type="caution">
    <text evidence="1">The sequence shown here is derived from an EMBL/GenBank/DDBJ whole genome shotgun (WGS) entry which is preliminary data.</text>
</comment>
<evidence type="ECO:0000313" key="2">
    <source>
        <dbReference type="Proteomes" id="UP000239939"/>
    </source>
</evidence>
<proteinExistence type="predicted"/>
<keyword evidence="2" id="KW-1185">Reference proteome</keyword>